<dbReference type="SUPFAM" id="SSF54001">
    <property type="entry name" value="Cysteine proteinases"/>
    <property type="match status" value="1"/>
</dbReference>
<sequence>SNVNSISNNNDNTVSNAESVSTPTTSTSPSGTSVDGSSGRVYERTVLPPSELVEYPFKTLNRILDDMKWTIPMKQKFNISLLNSIPFDYSTELSKLAGSPLFVYEALTLNNSLNYSPSLETVDYEDRNQTLSTIRGLLVNTSSSSSAKAVFHFRISILETNTNPFISSALDKHEYHIIPKSRISSDDLEALHVLPKEDPQIIDDAFFKSSNSPSNQILRVTIYSQEFSQQDLLPLVDQETIKARYLAGVDKHPSLSPETIPNVTHCFKTLIKVLRGPILMKPEDSFKTISLAHTVMDAQIDVNLLFHKLSFTLNEQESDVVPPNLTELPELKESYIRMIQELIYLGRIYGSSIENNEYKTSYSYSDNLSLVFKTISEYDKHINQVHFRNHNSNQLAFLINLSICSYFQDELIIKCFENTIKSDPANKLHYVDSLRSTINFRNGSSTNNKLNTYLKNLTASGDLIGFHEYMESMNILGIDVRDPADIDNIDDGIIIAMYKTNFKNDPKNYQYYNNHLQTVAKVRKSSNLWKFINNEIIPLNIALDELNIEEITEDDVVITAYEFKLDDTLQANGFRNDASEILFLHKALLSVAVNRKSYLLLNYIETKLADIIKLPKEDFTYQKALELFGADESTSDFEIITRFQNRLILKSKNDIDSDIRILRYCLKLIAEEKKSQILFSFLKNGKVVSSLLPAENWPAGLDNIGNTCYLNSLLQYYFCIKPLRDLILSFDENDVNQEKMGQKRKIGGRKVEELELTRSNQFVYHLRYLFDEMIHTNKRCVQPSKDLAYLSFLPLSNPVDFKTEGEPEVIEILDEDDDYVISGKDSTRTNAILVSSQSPVPEEDVEMLPSSDDYVEISNEQEESGLRSHNSILNYVEVQNGPKLLPISTDQMESTIEVGRQQDVTECIENVTFQIETALEPERLDDDGEQYDLIKRLFYGKTKQTITPIDDKHNPIGKPRVSIERFFSLIINVSDHPKSMYDTLDNFFNEDIVNLEEGLAKKSITVSELPDILQFHVQRVMFDRERLMAYKSLEPIPFSEKIYFDRYLDTDDPMILRRRSEVFKWKSEIQELTEQKNEILNIDDETKLSIIDALVTTKKYLESKIIPHETMGIKPDTIFAIQEQIDNLRQRLLDIDSRLEVLRASVANQFTSYTKIGYTIFAIFIHRGEASYGHYWVYIRDPQRNIFRKYNDETVSEVPFSEVFNFAEGNTATPYYIVYVKDELENDYVDPLKRVINKC</sequence>
<dbReference type="GO" id="GO:0043162">
    <property type="term" value="P:ubiquitin-dependent protein catabolic process via the multivesicular body sorting pathway"/>
    <property type="evidence" value="ECO:0007669"/>
    <property type="project" value="EnsemblFungi"/>
</dbReference>
<dbReference type="MEROPS" id="C19.003"/>
<dbReference type="GO" id="GO:0010636">
    <property type="term" value="P:positive regulation of mitochondrial fusion"/>
    <property type="evidence" value="ECO:0007669"/>
    <property type="project" value="EnsemblFungi"/>
</dbReference>
<evidence type="ECO:0000259" key="12">
    <source>
        <dbReference type="PROSITE" id="PS50235"/>
    </source>
</evidence>
<dbReference type="FunCoup" id="A3LY02">
    <property type="interactions" value="71"/>
</dbReference>
<dbReference type="GO" id="GO:0061578">
    <property type="term" value="F:K63-linked deubiquitinase activity"/>
    <property type="evidence" value="ECO:0007669"/>
    <property type="project" value="EnsemblFungi"/>
</dbReference>
<comment type="catalytic activity">
    <reaction evidence="1">
        <text>Thiol-dependent hydrolysis of ester, thioester, amide, peptide and isopeptide bonds formed by the C-terminal Gly of ubiquitin (a 76-residue protein attached to proteins as an intracellular targeting signal).</text>
        <dbReference type="EC" id="3.4.19.12"/>
    </reaction>
</comment>
<dbReference type="FunFam" id="3.90.70.10:FF:000176">
    <property type="entry name" value="Ubiquitin-specific protease"/>
    <property type="match status" value="1"/>
</dbReference>
<evidence type="ECO:0000313" key="14">
    <source>
        <dbReference type="Proteomes" id="UP000002258"/>
    </source>
</evidence>
<dbReference type="InterPro" id="IPR001394">
    <property type="entry name" value="Peptidase_C19_UCH"/>
</dbReference>
<dbReference type="PROSITE" id="PS00972">
    <property type="entry name" value="USP_1"/>
    <property type="match status" value="1"/>
</dbReference>
<feature type="non-terminal residue" evidence="13">
    <location>
        <position position="1"/>
    </location>
</feature>
<keyword evidence="4" id="KW-0833">Ubl conjugation pathway</keyword>
<feature type="region of interest" description="Disordered" evidence="11">
    <location>
        <begin position="1"/>
        <end position="40"/>
    </location>
</feature>
<evidence type="ECO:0000256" key="5">
    <source>
        <dbReference type="ARBA" id="ARBA00022801"/>
    </source>
</evidence>
<dbReference type="GO" id="GO:0016579">
    <property type="term" value="P:protein deubiquitination"/>
    <property type="evidence" value="ECO:0007669"/>
    <property type="project" value="EnsemblFungi"/>
</dbReference>
<evidence type="ECO:0000256" key="3">
    <source>
        <dbReference type="ARBA" id="ARBA00022670"/>
    </source>
</evidence>
<keyword evidence="5" id="KW-0378">Hydrolase</keyword>
<proteinExistence type="predicted"/>
<evidence type="ECO:0000313" key="13">
    <source>
        <dbReference type="EMBL" id="ABN67894.2"/>
    </source>
</evidence>
<dbReference type="GO" id="GO:0070301">
    <property type="term" value="P:cellular response to hydrogen peroxide"/>
    <property type="evidence" value="ECO:0007669"/>
    <property type="project" value="EnsemblFungi"/>
</dbReference>
<gene>
    <name evidence="13" type="ORF">PICST_48002</name>
</gene>
<dbReference type="InterPro" id="IPR025305">
    <property type="entry name" value="UCH_repeat_domain"/>
</dbReference>
<dbReference type="EMBL" id="CP000500">
    <property type="protein sequence ID" value="ABN67894.2"/>
    <property type="molecule type" value="Genomic_DNA"/>
</dbReference>
<dbReference type="Gene3D" id="3.90.70.10">
    <property type="entry name" value="Cysteine proteinases"/>
    <property type="match status" value="2"/>
</dbReference>
<evidence type="ECO:0000256" key="6">
    <source>
        <dbReference type="ARBA" id="ARBA00022807"/>
    </source>
</evidence>
<evidence type="ECO:0000256" key="9">
    <source>
        <dbReference type="ARBA" id="ARBA00042236"/>
    </source>
</evidence>
<dbReference type="PANTHER" id="PTHR43982:SF6">
    <property type="entry name" value="UBIQUITIN CARBOXYL-TERMINAL HYDROLASE 2-RELATED"/>
    <property type="match status" value="1"/>
</dbReference>
<dbReference type="EC" id="3.4.19.12" evidence="2"/>
<dbReference type="Proteomes" id="UP000002258">
    <property type="component" value="Chromosome 6"/>
</dbReference>
<evidence type="ECO:0000256" key="11">
    <source>
        <dbReference type="SAM" id="MobiDB-lite"/>
    </source>
</evidence>
<evidence type="ECO:0000256" key="8">
    <source>
        <dbReference type="ARBA" id="ARBA00041732"/>
    </source>
</evidence>
<dbReference type="GO" id="GO:0004843">
    <property type="term" value="F:cysteine-type deubiquitinase activity"/>
    <property type="evidence" value="ECO:0007669"/>
    <property type="project" value="UniProtKB-EC"/>
</dbReference>
<dbReference type="Pfam" id="PF00443">
    <property type="entry name" value="UCH"/>
    <property type="match status" value="1"/>
</dbReference>
<keyword evidence="6" id="KW-0788">Thiol protease</keyword>
<dbReference type="OMA" id="MDIGDAY"/>
<dbReference type="InParanoid" id="A3LY02"/>
<evidence type="ECO:0000256" key="10">
    <source>
        <dbReference type="ARBA" id="ARBA00042737"/>
    </source>
</evidence>
<dbReference type="GO" id="GO:0061136">
    <property type="term" value="P:regulation of proteasomal protein catabolic process"/>
    <property type="evidence" value="ECO:0007669"/>
    <property type="project" value="TreeGrafter"/>
</dbReference>
<dbReference type="GO" id="GO:0043161">
    <property type="term" value="P:proteasome-mediated ubiquitin-dependent protein catabolic process"/>
    <property type="evidence" value="ECO:0007669"/>
    <property type="project" value="InterPro"/>
</dbReference>
<protein>
    <recommendedName>
        <fullName evidence="7">Ubiquitin carboxyl-terminal hydrolase 2</fullName>
        <ecNumber evidence="2">3.4.19.12</ecNumber>
    </recommendedName>
    <alternativeName>
        <fullName evidence="9">Deubiquitinating enzyme 2</fullName>
    </alternativeName>
    <alternativeName>
        <fullName evidence="8">Ubiquitin thioesterase 2</fullName>
    </alternativeName>
    <alternativeName>
        <fullName evidence="10">Ubiquitin-specific-processing protease 2</fullName>
    </alternativeName>
</protein>
<dbReference type="Pfam" id="PF13446">
    <property type="entry name" value="RPT"/>
    <property type="match status" value="3"/>
</dbReference>
<feature type="compositionally biased region" description="Low complexity" evidence="11">
    <location>
        <begin position="1"/>
        <end position="38"/>
    </location>
</feature>
<feature type="domain" description="USP" evidence="12">
    <location>
        <begin position="699"/>
        <end position="1222"/>
    </location>
</feature>
<evidence type="ECO:0000256" key="7">
    <source>
        <dbReference type="ARBA" id="ARBA00040966"/>
    </source>
</evidence>
<dbReference type="InterPro" id="IPR044635">
    <property type="entry name" value="UBP14-like"/>
</dbReference>
<keyword evidence="14" id="KW-1185">Reference proteome</keyword>
<dbReference type="OrthoDB" id="2420415at2759"/>
<dbReference type="STRING" id="322104.A3LY02"/>
<evidence type="ECO:0000256" key="4">
    <source>
        <dbReference type="ARBA" id="ARBA00022786"/>
    </source>
</evidence>
<dbReference type="GeneID" id="4839948"/>
<dbReference type="AlphaFoldDB" id="A3LY02"/>
<dbReference type="InterPro" id="IPR038765">
    <property type="entry name" value="Papain-like_cys_pep_sf"/>
</dbReference>
<dbReference type="GO" id="GO:0010992">
    <property type="term" value="P:ubiquitin recycling"/>
    <property type="evidence" value="ECO:0007669"/>
    <property type="project" value="EnsemblFungi"/>
</dbReference>
<dbReference type="RefSeq" id="XP_001385923.2">
    <property type="nucleotide sequence ID" value="XM_001385886.1"/>
</dbReference>
<dbReference type="InterPro" id="IPR018200">
    <property type="entry name" value="USP_CS"/>
</dbReference>
<reference evidence="13 14" key="1">
    <citation type="journal article" date="2007" name="Nat. Biotechnol.">
        <title>Genome sequence of the lignocellulose-bioconverting and xylose-fermenting yeast Pichia stipitis.</title>
        <authorList>
            <person name="Jeffries T.W."/>
            <person name="Grigoriev I.V."/>
            <person name="Grimwood J."/>
            <person name="Laplaza J.M."/>
            <person name="Aerts A."/>
            <person name="Salamov A."/>
            <person name="Schmutz J."/>
            <person name="Lindquist E."/>
            <person name="Dehal P."/>
            <person name="Shapiro H."/>
            <person name="Jin Y.S."/>
            <person name="Passoth V."/>
            <person name="Richardson P.M."/>
        </authorList>
    </citation>
    <scope>NUCLEOTIDE SEQUENCE [LARGE SCALE GENOMIC DNA]</scope>
    <source>
        <strain evidence="14">ATCC 58785 / CBS 6054 / NBRC 10063 / NRRL Y-11545</strain>
    </source>
</reference>
<dbReference type="GO" id="GO:0070628">
    <property type="term" value="F:proteasome binding"/>
    <property type="evidence" value="ECO:0007669"/>
    <property type="project" value="TreeGrafter"/>
</dbReference>
<organism evidence="13 14">
    <name type="scientific">Scheffersomyces stipitis (strain ATCC 58785 / CBS 6054 / NBRC 10063 / NRRL Y-11545)</name>
    <name type="common">Yeast</name>
    <name type="synonym">Pichia stipitis</name>
    <dbReference type="NCBI Taxonomy" id="322104"/>
    <lineage>
        <taxon>Eukaryota</taxon>
        <taxon>Fungi</taxon>
        <taxon>Dikarya</taxon>
        <taxon>Ascomycota</taxon>
        <taxon>Saccharomycotina</taxon>
        <taxon>Pichiomycetes</taxon>
        <taxon>Debaryomycetaceae</taxon>
        <taxon>Scheffersomyces</taxon>
    </lineage>
</organism>
<dbReference type="InterPro" id="IPR028889">
    <property type="entry name" value="USP"/>
</dbReference>
<dbReference type="HOGENOM" id="CLU_003155_1_0_1"/>
<dbReference type="PANTHER" id="PTHR43982">
    <property type="entry name" value="UBIQUITIN CARBOXYL-TERMINAL HYDROLASE"/>
    <property type="match status" value="1"/>
</dbReference>
<evidence type="ECO:0000256" key="1">
    <source>
        <dbReference type="ARBA" id="ARBA00000707"/>
    </source>
</evidence>
<dbReference type="PROSITE" id="PS50235">
    <property type="entry name" value="USP_3"/>
    <property type="match status" value="1"/>
</dbReference>
<dbReference type="KEGG" id="pic:PICST_48002"/>
<accession>A3LY02</accession>
<dbReference type="CDD" id="cd02666">
    <property type="entry name" value="Peptidase_C19J"/>
    <property type="match status" value="1"/>
</dbReference>
<keyword evidence="3 13" id="KW-0645">Protease</keyword>
<dbReference type="eggNOG" id="KOG1863">
    <property type="taxonomic scope" value="Eukaryota"/>
</dbReference>
<name>A3LY02_PICST</name>
<evidence type="ECO:0000256" key="2">
    <source>
        <dbReference type="ARBA" id="ARBA00012759"/>
    </source>
</evidence>